<dbReference type="InterPro" id="IPR000914">
    <property type="entry name" value="SBP_5_dom"/>
</dbReference>
<dbReference type="Gene3D" id="3.10.105.10">
    <property type="entry name" value="Dipeptide-binding Protein, Domain 3"/>
    <property type="match status" value="1"/>
</dbReference>
<keyword evidence="3" id="KW-1185">Reference proteome</keyword>
<evidence type="ECO:0000259" key="1">
    <source>
        <dbReference type="Pfam" id="PF00496"/>
    </source>
</evidence>
<organism evidence="2 3">
    <name type="scientific">Botrimarina hoheduenensis</name>
    <dbReference type="NCBI Taxonomy" id="2528000"/>
    <lineage>
        <taxon>Bacteria</taxon>
        <taxon>Pseudomonadati</taxon>
        <taxon>Planctomycetota</taxon>
        <taxon>Planctomycetia</taxon>
        <taxon>Pirellulales</taxon>
        <taxon>Lacipirellulaceae</taxon>
        <taxon>Botrimarina</taxon>
    </lineage>
</organism>
<dbReference type="GO" id="GO:0030288">
    <property type="term" value="C:outer membrane-bounded periplasmic space"/>
    <property type="evidence" value="ECO:0007669"/>
    <property type="project" value="UniProtKB-ARBA"/>
</dbReference>
<name>A0A5C5W8U0_9BACT</name>
<evidence type="ECO:0000313" key="2">
    <source>
        <dbReference type="EMBL" id="TWT47306.1"/>
    </source>
</evidence>
<dbReference type="EMBL" id="SJPH01000002">
    <property type="protein sequence ID" value="TWT47306.1"/>
    <property type="molecule type" value="Genomic_DNA"/>
</dbReference>
<dbReference type="Pfam" id="PF00496">
    <property type="entry name" value="SBP_bac_5"/>
    <property type="match status" value="1"/>
</dbReference>
<evidence type="ECO:0000313" key="3">
    <source>
        <dbReference type="Proteomes" id="UP000318995"/>
    </source>
</evidence>
<reference evidence="2 3" key="1">
    <citation type="submission" date="2019-02" db="EMBL/GenBank/DDBJ databases">
        <title>Deep-cultivation of Planctomycetes and their phenomic and genomic characterization uncovers novel biology.</title>
        <authorList>
            <person name="Wiegand S."/>
            <person name="Jogler M."/>
            <person name="Boedeker C."/>
            <person name="Pinto D."/>
            <person name="Vollmers J."/>
            <person name="Rivas-Marin E."/>
            <person name="Kohn T."/>
            <person name="Peeters S.H."/>
            <person name="Heuer A."/>
            <person name="Rast P."/>
            <person name="Oberbeckmann S."/>
            <person name="Bunk B."/>
            <person name="Jeske O."/>
            <person name="Meyerdierks A."/>
            <person name="Storesund J.E."/>
            <person name="Kallscheuer N."/>
            <person name="Luecker S."/>
            <person name="Lage O.M."/>
            <person name="Pohl T."/>
            <person name="Merkel B.J."/>
            <person name="Hornburger P."/>
            <person name="Mueller R.-W."/>
            <person name="Bruemmer F."/>
            <person name="Labrenz M."/>
            <person name="Spormann A.M."/>
            <person name="Op Den Camp H."/>
            <person name="Overmann J."/>
            <person name="Amann R."/>
            <person name="Jetten M.S.M."/>
            <person name="Mascher T."/>
            <person name="Medema M.H."/>
            <person name="Devos D.P."/>
            <person name="Kaster A.-K."/>
            <person name="Ovreas L."/>
            <person name="Rohde M."/>
            <person name="Galperin M.Y."/>
            <person name="Jogler C."/>
        </authorList>
    </citation>
    <scope>NUCLEOTIDE SEQUENCE [LARGE SCALE GENOMIC DNA]</scope>
    <source>
        <strain evidence="2 3">Pla111</strain>
    </source>
</reference>
<dbReference type="InterPro" id="IPR039424">
    <property type="entry name" value="SBP_5"/>
</dbReference>
<dbReference type="PROSITE" id="PS51257">
    <property type="entry name" value="PROKAR_LIPOPROTEIN"/>
    <property type="match status" value="1"/>
</dbReference>
<dbReference type="PANTHER" id="PTHR30290">
    <property type="entry name" value="PERIPLASMIC BINDING COMPONENT OF ABC TRANSPORTER"/>
    <property type="match status" value="1"/>
</dbReference>
<dbReference type="PANTHER" id="PTHR30290:SF83">
    <property type="entry name" value="ABC TRANSPORTER SUBSTRATE-BINDING PROTEIN"/>
    <property type="match status" value="1"/>
</dbReference>
<dbReference type="Gene3D" id="3.40.190.10">
    <property type="entry name" value="Periplasmic binding protein-like II"/>
    <property type="match status" value="2"/>
</dbReference>
<dbReference type="SUPFAM" id="SSF53850">
    <property type="entry name" value="Periplasmic binding protein-like II"/>
    <property type="match status" value="1"/>
</dbReference>
<protein>
    <submittedName>
        <fullName evidence="2">Periplasmic murein peptide-binding protein</fullName>
    </submittedName>
</protein>
<dbReference type="GO" id="GO:1904680">
    <property type="term" value="F:peptide transmembrane transporter activity"/>
    <property type="evidence" value="ECO:0007669"/>
    <property type="project" value="TreeGrafter"/>
</dbReference>
<sequence>MSPRIAAALGLALACFAGIVWVVARGQLPPAEFTFNNDTEIKSLDPAIVTGQPEGRIIEALFEGLVRLGPEKREPRPGIAESWTLSDDGLTYTFKLRKNAVWSNGEPITSQDFVYSMRRFLDPLTLAEYAYQAWYLKNGERYSRAARSLAVGDPVEVELHERTPGAREYARGVVLRGELIEIETDADASQADLADPAKYVELRTFVVESEGRSRRFRVGEPGAARAGADSCRQLLLDFSEVGFRAVDPYTIEMVLESPTPYWLQLVGFYPLWPVNQACVETHGPLDWTEPDKIVTNGPFTLEFRRIRDRMRLRKFADYWDADDVRVETIDALAVESLTTQFNLYETGKCDYITKVSPITARELVKADPPRKDFFPAPQFGTYFYSMNVTRPPLNDARVRRALLLSIDRTEIIATAGSIETPAFSFTPPGIPGYDPPRCDDTNLAEARRLLAEAGYPGGEGFPKIEILYNFEEQHQTIAELVRKQWRRGLGIDVSTRNEEWQTFLSSTRQLQFDLSRRAWIGDYLDPNTFLDMFVTGGENNQTGWGNEEYDRIIDAAKYEGDPAQRLAMLARAEEILMTEGPLIPIFFYATRYLVKPYVKGFFYNVQDTHPLRYIRIDRGGVSR</sequence>
<dbReference type="Proteomes" id="UP000318995">
    <property type="component" value="Unassembled WGS sequence"/>
</dbReference>
<dbReference type="GO" id="GO:0015833">
    <property type="term" value="P:peptide transport"/>
    <property type="evidence" value="ECO:0007669"/>
    <property type="project" value="TreeGrafter"/>
</dbReference>
<comment type="caution">
    <text evidence="2">The sequence shown here is derived from an EMBL/GenBank/DDBJ whole genome shotgun (WGS) entry which is preliminary data.</text>
</comment>
<dbReference type="RefSeq" id="WP_197524748.1">
    <property type="nucleotide sequence ID" value="NZ_SJPH01000002.1"/>
</dbReference>
<proteinExistence type="predicted"/>
<dbReference type="InterPro" id="IPR030678">
    <property type="entry name" value="Peptide/Ni-bd"/>
</dbReference>
<dbReference type="AlphaFoldDB" id="A0A5C5W8U0"/>
<gene>
    <name evidence="2" type="primary">mppA</name>
    <name evidence="2" type="ORF">Pla111_09190</name>
</gene>
<accession>A0A5C5W8U0</accession>
<dbReference type="PIRSF" id="PIRSF002741">
    <property type="entry name" value="MppA"/>
    <property type="match status" value="1"/>
</dbReference>
<dbReference type="Gene3D" id="3.90.76.10">
    <property type="entry name" value="Dipeptide-binding Protein, Domain 1"/>
    <property type="match status" value="2"/>
</dbReference>
<dbReference type="GO" id="GO:0043190">
    <property type="term" value="C:ATP-binding cassette (ABC) transporter complex"/>
    <property type="evidence" value="ECO:0007669"/>
    <property type="project" value="InterPro"/>
</dbReference>
<feature type="domain" description="Solute-binding protein family 5" evidence="1">
    <location>
        <begin position="74"/>
        <end position="540"/>
    </location>
</feature>
<dbReference type="CDD" id="cd08504">
    <property type="entry name" value="PBP2_OppA"/>
    <property type="match status" value="1"/>
</dbReference>